<accession>A0A8S5T350</accession>
<organism evidence="1">
    <name type="scientific">Siphoviridae sp. ctedO8</name>
    <dbReference type="NCBI Taxonomy" id="2827907"/>
    <lineage>
        <taxon>Viruses</taxon>
        <taxon>Duplodnaviria</taxon>
        <taxon>Heunggongvirae</taxon>
        <taxon>Uroviricota</taxon>
        <taxon>Caudoviricetes</taxon>
    </lineage>
</organism>
<reference evidence="1" key="1">
    <citation type="journal article" date="2021" name="Proc. Natl. Acad. Sci. U.S.A.">
        <title>A Catalog of Tens of Thousands of Viruses from Human Metagenomes Reveals Hidden Associations with Chronic Diseases.</title>
        <authorList>
            <person name="Tisza M.J."/>
            <person name="Buck C.B."/>
        </authorList>
    </citation>
    <scope>NUCLEOTIDE SEQUENCE</scope>
    <source>
        <strain evidence="1">CtedO8</strain>
    </source>
</reference>
<evidence type="ECO:0000313" key="1">
    <source>
        <dbReference type="EMBL" id="DAF57670.1"/>
    </source>
</evidence>
<proteinExistence type="predicted"/>
<name>A0A8S5T350_9CAUD</name>
<dbReference type="EMBL" id="BK032737">
    <property type="protein sequence ID" value="DAF57670.1"/>
    <property type="molecule type" value="Genomic_DNA"/>
</dbReference>
<protein>
    <submittedName>
        <fullName evidence="1">Minor capsid protein</fullName>
    </submittedName>
</protein>
<sequence>MTRYQMLALQCRQKIEVLSGKKQTKFTKLLSTSYEDTFYKTAYEIEKGTDIGATISRIDERRVSAALQAKWARDESNYSDRLWTDKKKLLHAMGEEIDSMVIGNKSVDEAVKSLSKTMESSASSAARLLQTEEAHIASVA</sequence>